<proteinExistence type="predicted"/>
<comment type="caution">
    <text evidence="1">The sequence shown here is derived from an EMBL/GenBank/DDBJ whole genome shotgun (WGS) entry which is preliminary data.</text>
</comment>
<dbReference type="EMBL" id="CM029037">
    <property type="protein sequence ID" value="KAG2658853.1"/>
    <property type="molecule type" value="Genomic_DNA"/>
</dbReference>
<keyword evidence="2" id="KW-1185">Reference proteome</keyword>
<feature type="non-terminal residue" evidence="1">
    <location>
        <position position="72"/>
    </location>
</feature>
<evidence type="ECO:0000313" key="2">
    <source>
        <dbReference type="Proteomes" id="UP000823388"/>
    </source>
</evidence>
<protein>
    <submittedName>
        <fullName evidence="1">Uncharacterized protein</fullName>
    </submittedName>
</protein>
<reference evidence="1" key="1">
    <citation type="submission" date="2020-05" db="EMBL/GenBank/DDBJ databases">
        <title>WGS assembly of Panicum virgatum.</title>
        <authorList>
            <person name="Lovell J.T."/>
            <person name="Jenkins J."/>
            <person name="Shu S."/>
            <person name="Juenger T.E."/>
            <person name="Schmutz J."/>
        </authorList>
    </citation>
    <scope>NUCLEOTIDE SEQUENCE</scope>
    <source>
        <strain evidence="1">AP13</strain>
    </source>
</reference>
<dbReference type="Proteomes" id="UP000823388">
    <property type="component" value="Chromosome 1K"/>
</dbReference>
<gene>
    <name evidence="1" type="ORF">PVAP13_1KG316005</name>
</gene>
<accession>A0A8T0XNW2</accession>
<evidence type="ECO:0000313" key="1">
    <source>
        <dbReference type="EMBL" id="KAG2658853.1"/>
    </source>
</evidence>
<sequence length="72" mass="8280">MGTKSRLETQQRKGLGSLILLTLWRLWNERNNRIFRHEEVPVTRCIAAIKEDSRLWVFAGAKDLGSLVDPTS</sequence>
<dbReference type="AlphaFoldDB" id="A0A8T0XNW2"/>
<name>A0A8T0XNW2_PANVG</name>
<organism evidence="1 2">
    <name type="scientific">Panicum virgatum</name>
    <name type="common">Blackwell switchgrass</name>
    <dbReference type="NCBI Taxonomy" id="38727"/>
    <lineage>
        <taxon>Eukaryota</taxon>
        <taxon>Viridiplantae</taxon>
        <taxon>Streptophyta</taxon>
        <taxon>Embryophyta</taxon>
        <taxon>Tracheophyta</taxon>
        <taxon>Spermatophyta</taxon>
        <taxon>Magnoliopsida</taxon>
        <taxon>Liliopsida</taxon>
        <taxon>Poales</taxon>
        <taxon>Poaceae</taxon>
        <taxon>PACMAD clade</taxon>
        <taxon>Panicoideae</taxon>
        <taxon>Panicodae</taxon>
        <taxon>Paniceae</taxon>
        <taxon>Panicinae</taxon>
        <taxon>Panicum</taxon>
        <taxon>Panicum sect. Hiantes</taxon>
    </lineage>
</organism>